<dbReference type="Pfam" id="PF02566">
    <property type="entry name" value="OsmC"/>
    <property type="match status" value="1"/>
</dbReference>
<dbReference type="InterPro" id="IPR036102">
    <property type="entry name" value="OsmC/Ohrsf"/>
</dbReference>
<name>A0ABW5XHV2_9MICO</name>
<dbReference type="EMBL" id="JBHUOP010000008">
    <property type="protein sequence ID" value="MFD2841702.1"/>
    <property type="molecule type" value="Genomic_DNA"/>
</dbReference>
<dbReference type="InterPro" id="IPR015946">
    <property type="entry name" value="KH_dom-like_a/b"/>
</dbReference>
<dbReference type="GO" id="GO:0004601">
    <property type="term" value="F:peroxidase activity"/>
    <property type="evidence" value="ECO:0007669"/>
    <property type="project" value="UniProtKB-KW"/>
</dbReference>
<sequence>MSNEFLTPKTVTTDQLWVERVGAREYVGNNDRGATVRFAGAGVPDSFTPGEILKLAAAACTALVTDRAIARRVGDDYRGQVHVSSVKNEEENRYESIEEKLVVDLSGLDAEARERLVGLIERTVESQCTVGRTIEAGARVTLIADGE</sequence>
<gene>
    <name evidence="1" type="ORF">ACFSYH_14135</name>
</gene>
<dbReference type="EC" id="1.11.1.-" evidence="1"/>
<keyword evidence="1" id="KW-0560">Oxidoreductase</keyword>
<reference evidence="2" key="1">
    <citation type="journal article" date="2019" name="Int. J. Syst. Evol. Microbiol.">
        <title>The Global Catalogue of Microorganisms (GCM) 10K type strain sequencing project: providing services to taxonomists for standard genome sequencing and annotation.</title>
        <authorList>
            <consortium name="The Broad Institute Genomics Platform"/>
            <consortium name="The Broad Institute Genome Sequencing Center for Infectious Disease"/>
            <person name="Wu L."/>
            <person name="Ma J."/>
        </authorList>
    </citation>
    <scope>NUCLEOTIDE SEQUENCE [LARGE SCALE GENOMIC DNA]</scope>
    <source>
        <strain evidence="2">KCTC 33576</strain>
    </source>
</reference>
<protein>
    <submittedName>
        <fullName evidence="1">OsmC family protein</fullName>
        <ecNumber evidence="1">1.11.1.-</ecNumber>
    </submittedName>
</protein>
<keyword evidence="2" id="KW-1185">Reference proteome</keyword>
<accession>A0ABW5XHV2</accession>
<dbReference type="Proteomes" id="UP001597391">
    <property type="component" value="Unassembled WGS sequence"/>
</dbReference>
<dbReference type="Gene3D" id="3.30.300.20">
    <property type="match status" value="1"/>
</dbReference>
<organism evidence="1 2">
    <name type="scientific">Populibacterium corticicola</name>
    <dbReference type="NCBI Taxonomy" id="1812826"/>
    <lineage>
        <taxon>Bacteria</taxon>
        <taxon>Bacillati</taxon>
        <taxon>Actinomycetota</taxon>
        <taxon>Actinomycetes</taxon>
        <taxon>Micrococcales</taxon>
        <taxon>Jonesiaceae</taxon>
        <taxon>Populibacterium</taxon>
    </lineage>
</organism>
<keyword evidence="1" id="KW-0575">Peroxidase</keyword>
<evidence type="ECO:0000313" key="2">
    <source>
        <dbReference type="Proteomes" id="UP001597391"/>
    </source>
</evidence>
<evidence type="ECO:0000313" key="1">
    <source>
        <dbReference type="EMBL" id="MFD2841702.1"/>
    </source>
</evidence>
<comment type="caution">
    <text evidence="1">The sequence shown here is derived from an EMBL/GenBank/DDBJ whole genome shotgun (WGS) entry which is preliminary data.</text>
</comment>
<dbReference type="InterPro" id="IPR003718">
    <property type="entry name" value="OsmC/Ohr_fam"/>
</dbReference>
<dbReference type="RefSeq" id="WP_377467989.1">
    <property type="nucleotide sequence ID" value="NZ_JBHUOP010000008.1"/>
</dbReference>
<proteinExistence type="predicted"/>
<dbReference type="SUPFAM" id="SSF82784">
    <property type="entry name" value="OsmC-like"/>
    <property type="match status" value="1"/>
</dbReference>